<feature type="domain" description="Threonine synthase N-terminal" evidence="6">
    <location>
        <begin position="8"/>
        <end position="87"/>
    </location>
</feature>
<comment type="cofactor">
    <cofactor evidence="1 5">
        <name>pyridoxal 5'-phosphate</name>
        <dbReference type="ChEBI" id="CHEBI:597326"/>
    </cofactor>
</comment>
<dbReference type="PANTHER" id="PTHR42690:SF1">
    <property type="entry name" value="THREONINE SYNTHASE-LIKE 2"/>
    <property type="match status" value="1"/>
</dbReference>
<dbReference type="Gene3D" id="3.40.50.1100">
    <property type="match status" value="2"/>
</dbReference>
<dbReference type="Gene3D" id="3.90.1380.10">
    <property type="entry name" value="Threonine synthase, N-terminal domain"/>
    <property type="match status" value="1"/>
</dbReference>
<dbReference type="InterPro" id="IPR029144">
    <property type="entry name" value="Thr_synth_N"/>
</dbReference>
<reference evidence="8" key="1">
    <citation type="journal article" date="2023" name="Commun. Biol.">
        <title>Genome analysis of Parmales, the sister group of diatoms, reveals the evolutionary specialization of diatoms from phago-mixotrophs to photoautotrophs.</title>
        <authorList>
            <person name="Ban H."/>
            <person name="Sato S."/>
            <person name="Yoshikawa S."/>
            <person name="Yamada K."/>
            <person name="Nakamura Y."/>
            <person name="Ichinomiya M."/>
            <person name="Sato N."/>
            <person name="Blanc-Mathieu R."/>
            <person name="Endo H."/>
            <person name="Kuwata A."/>
            <person name="Ogata H."/>
        </authorList>
    </citation>
    <scope>NUCLEOTIDE SEQUENCE [LARGE SCALE GENOMIC DNA]</scope>
</reference>
<keyword evidence="4" id="KW-0456">Lyase</keyword>
<evidence type="ECO:0000256" key="5">
    <source>
        <dbReference type="PIRSR" id="PIRSR604450-51"/>
    </source>
</evidence>
<keyword evidence="3 5" id="KW-0663">Pyridoxal phosphate</keyword>
<dbReference type="Pfam" id="PF14821">
    <property type="entry name" value="Thr_synth_N"/>
    <property type="match status" value="1"/>
</dbReference>
<sequence>MPTKTVIHYKSTRSSSLTSTFANALTSGYAQDGGLFVPNVIPQFSAAELEEMKGMPFDELAYAVLRPFVPSNEIGDDDFKSIIASSFSLFHSENRVELSQPGGAEGIQISELFHGPTFCFKDFGLQLLTQFISYFTKGEEKRTLILSTTGDTGPAALAGVKHCANPNLNAMCFYPAGQISDFQRRQMTSLLSSPNIVVVEFEGSGDDMDAPIKNLQSDKEFMQKTGLAGVNSYNIGRPLSQMVHYFWTIFRALENPTNVANKVSKLNIVIPTGAMGNITACYLSKLSGLPINSIAAATNLNDVTYRTFNFGDLSRNPTMHMTLSDAINIQIPYNMERILYYKSGGDEVRVKKWMEGVYDDGKIRVEDEFVDIIKEEFKSERVTDEELKDTMKKYKDNYEYYADPHTCVAIKCAEKIGWVGADTCVMSTASPCKFEESVVKCLGEEGWKDYYENVCPSYSKSVPSGSTSDKFEKIGNLEESQKVWEERTRHIILSRFFTVEE</sequence>
<evidence type="ECO:0000259" key="6">
    <source>
        <dbReference type="Pfam" id="PF14821"/>
    </source>
</evidence>
<name>A0A9W7AVE9_9STRA</name>
<dbReference type="GO" id="GO:0004795">
    <property type="term" value="F:threonine synthase activity"/>
    <property type="evidence" value="ECO:0007669"/>
    <property type="project" value="TreeGrafter"/>
</dbReference>
<dbReference type="InterPro" id="IPR036052">
    <property type="entry name" value="TrpB-like_PALP_sf"/>
</dbReference>
<protein>
    <recommendedName>
        <fullName evidence="6">Threonine synthase N-terminal domain-containing protein</fullName>
    </recommendedName>
</protein>
<organism evidence="7 8">
    <name type="scientific">Triparma laevis f. inornata</name>
    <dbReference type="NCBI Taxonomy" id="1714386"/>
    <lineage>
        <taxon>Eukaryota</taxon>
        <taxon>Sar</taxon>
        <taxon>Stramenopiles</taxon>
        <taxon>Ochrophyta</taxon>
        <taxon>Bolidophyceae</taxon>
        <taxon>Parmales</taxon>
        <taxon>Triparmaceae</taxon>
        <taxon>Triparma</taxon>
    </lineage>
</organism>
<dbReference type="InterPro" id="IPR004450">
    <property type="entry name" value="Thr_synthase-like"/>
</dbReference>
<evidence type="ECO:0000256" key="4">
    <source>
        <dbReference type="ARBA" id="ARBA00023239"/>
    </source>
</evidence>
<dbReference type="GO" id="GO:0009088">
    <property type="term" value="P:threonine biosynthetic process"/>
    <property type="evidence" value="ECO:0007669"/>
    <property type="project" value="TreeGrafter"/>
</dbReference>
<dbReference type="InterPro" id="IPR051166">
    <property type="entry name" value="Threonine_Synthase"/>
</dbReference>
<evidence type="ECO:0000256" key="3">
    <source>
        <dbReference type="ARBA" id="ARBA00022898"/>
    </source>
</evidence>
<dbReference type="EMBL" id="BLQM01000212">
    <property type="protein sequence ID" value="GMH75803.1"/>
    <property type="molecule type" value="Genomic_DNA"/>
</dbReference>
<gene>
    <name evidence="7" type="ORF">TL16_g06879</name>
</gene>
<dbReference type="AlphaFoldDB" id="A0A9W7AVE9"/>
<comment type="caution">
    <text evidence="7">The sequence shown here is derived from an EMBL/GenBank/DDBJ whole genome shotgun (WGS) entry which is preliminary data.</text>
</comment>
<evidence type="ECO:0000256" key="1">
    <source>
        <dbReference type="ARBA" id="ARBA00001933"/>
    </source>
</evidence>
<feature type="modified residue" description="N6-(pyridoxal phosphate)lysine" evidence="5">
    <location>
        <position position="121"/>
    </location>
</feature>
<dbReference type="NCBIfam" id="TIGR00260">
    <property type="entry name" value="thrC"/>
    <property type="match status" value="1"/>
</dbReference>
<comment type="similarity">
    <text evidence="2">Belongs to the threonine synthase family.</text>
</comment>
<dbReference type="PANTHER" id="PTHR42690">
    <property type="entry name" value="THREONINE SYNTHASE FAMILY MEMBER"/>
    <property type="match status" value="1"/>
</dbReference>
<evidence type="ECO:0000313" key="8">
    <source>
        <dbReference type="Proteomes" id="UP001162640"/>
    </source>
</evidence>
<evidence type="ECO:0000256" key="2">
    <source>
        <dbReference type="ARBA" id="ARBA00005517"/>
    </source>
</evidence>
<evidence type="ECO:0000313" key="7">
    <source>
        <dbReference type="EMBL" id="GMH75803.1"/>
    </source>
</evidence>
<accession>A0A9W7AVE9</accession>
<dbReference type="SUPFAM" id="SSF53686">
    <property type="entry name" value="Tryptophan synthase beta subunit-like PLP-dependent enzymes"/>
    <property type="match status" value="1"/>
</dbReference>
<dbReference type="InterPro" id="IPR037158">
    <property type="entry name" value="Thr_synth_N_sf"/>
</dbReference>
<dbReference type="Proteomes" id="UP001162640">
    <property type="component" value="Unassembled WGS sequence"/>
</dbReference>
<proteinExistence type="inferred from homology"/>